<dbReference type="AlphaFoldDB" id="A0A290XGX2"/>
<evidence type="ECO:0000313" key="4">
    <source>
        <dbReference type="Proteomes" id="UP000218968"/>
    </source>
</evidence>
<keyword evidence="4" id="KW-1185">Reference proteome</keyword>
<name>A0A290XGX2_9GAMM</name>
<dbReference type="EMBL" id="CP023406">
    <property type="protein sequence ID" value="ATD68380.1"/>
    <property type="molecule type" value="Genomic_DNA"/>
</dbReference>
<dbReference type="RefSeq" id="WP_096299678.1">
    <property type="nucleotide sequence ID" value="NZ_CP023406.1"/>
</dbReference>
<proteinExistence type="predicted"/>
<sequence length="163" mass="18271">MCKWMLPVLLAFLPLGPVSANVTANDAVALDKGVDLGRSFEAQRQAILQALADGEVYKEISPEDMQIVRDSLARMSGLLGDVQDVGRLPELTRVEIFNEQGRVNALLTRAHADSRLVCRREKPVGSNRSINRCMTVAERNRERDNAQDLMRNQKKSEELINVR</sequence>
<keyword evidence="2" id="KW-0732">Signal</keyword>
<accession>A0A290XGX2</accession>
<evidence type="ECO:0008006" key="5">
    <source>
        <dbReference type="Google" id="ProtNLM"/>
    </source>
</evidence>
<protein>
    <recommendedName>
        <fullName evidence="5">Secreted protein</fullName>
    </recommendedName>
</protein>
<dbReference type="OrthoDB" id="7193459at2"/>
<evidence type="ECO:0000256" key="1">
    <source>
        <dbReference type="SAM" id="MobiDB-lite"/>
    </source>
</evidence>
<feature type="signal peptide" evidence="2">
    <location>
        <begin position="1"/>
        <end position="20"/>
    </location>
</feature>
<reference evidence="4" key="1">
    <citation type="submission" date="2017-09" db="EMBL/GenBank/DDBJ databases">
        <title>Luteimonas liuhanmingii sp.nov., isolated from the intestinal contents of Tibetan Plateau Pika in Yushu, Qinghai Province, China.</title>
        <authorList>
            <person name="Gui Z."/>
        </authorList>
    </citation>
    <scope>NUCLEOTIDE SEQUENCE [LARGE SCALE GENOMIC DNA]</scope>
    <source>
        <strain evidence="4">100111</strain>
    </source>
</reference>
<feature type="compositionally biased region" description="Basic and acidic residues" evidence="1">
    <location>
        <begin position="154"/>
        <end position="163"/>
    </location>
</feature>
<dbReference type="KEGG" id="lum:CNR27_13845"/>
<evidence type="ECO:0000313" key="3">
    <source>
        <dbReference type="EMBL" id="ATD68380.1"/>
    </source>
</evidence>
<feature type="chain" id="PRO_5013262247" description="Secreted protein" evidence="2">
    <location>
        <begin position="21"/>
        <end position="163"/>
    </location>
</feature>
<gene>
    <name evidence="3" type="ORF">CNR27_13845</name>
</gene>
<organism evidence="3 4">
    <name type="scientific">Luteimonas chenhongjianii</name>
    <dbReference type="NCBI Taxonomy" id="2006110"/>
    <lineage>
        <taxon>Bacteria</taxon>
        <taxon>Pseudomonadati</taxon>
        <taxon>Pseudomonadota</taxon>
        <taxon>Gammaproteobacteria</taxon>
        <taxon>Lysobacterales</taxon>
        <taxon>Lysobacteraceae</taxon>
        <taxon>Luteimonas</taxon>
    </lineage>
</organism>
<evidence type="ECO:0000256" key="2">
    <source>
        <dbReference type="SAM" id="SignalP"/>
    </source>
</evidence>
<dbReference type="Proteomes" id="UP000218968">
    <property type="component" value="Chromosome"/>
</dbReference>
<feature type="region of interest" description="Disordered" evidence="1">
    <location>
        <begin position="144"/>
        <end position="163"/>
    </location>
</feature>